<gene>
    <name evidence="2" type="ORF">CEE36_01850</name>
</gene>
<dbReference type="PANTHER" id="PTHR42702">
    <property type="entry name" value="NUCLEOTIDE PYROPHOSPHOHYDROLASE"/>
    <property type="match status" value="1"/>
</dbReference>
<proteinExistence type="predicted"/>
<dbReference type="AlphaFoldDB" id="A0A532V9J3"/>
<dbReference type="EMBL" id="NJBO01000002">
    <property type="protein sequence ID" value="TKJ43884.1"/>
    <property type="molecule type" value="Genomic_DNA"/>
</dbReference>
<accession>A0A532V9J3</accession>
<sequence>MEDKLGVREFQDLIKEEFFHKDSRRGLPRTFIWFTEEVGELARAIRYADRKAVKEEFADVLAWLCTLANLAGIDLEEEARERYGKGCPRCGSKPCKCKEAFK</sequence>
<evidence type="ECO:0000313" key="3">
    <source>
        <dbReference type="Proteomes" id="UP000317778"/>
    </source>
</evidence>
<evidence type="ECO:0000259" key="1">
    <source>
        <dbReference type="Pfam" id="PF03819"/>
    </source>
</evidence>
<evidence type="ECO:0000313" key="2">
    <source>
        <dbReference type="EMBL" id="TKJ43884.1"/>
    </source>
</evidence>
<dbReference type="Pfam" id="PF03819">
    <property type="entry name" value="MazG"/>
    <property type="match status" value="1"/>
</dbReference>
<keyword evidence="2" id="KW-0378">Hydrolase</keyword>
<dbReference type="GO" id="GO:0016787">
    <property type="term" value="F:hydrolase activity"/>
    <property type="evidence" value="ECO:0007669"/>
    <property type="project" value="UniProtKB-KW"/>
</dbReference>
<protein>
    <submittedName>
        <fullName evidence="2">Nucleotide pyrophosphohydrolase</fullName>
    </submittedName>
</protein>
<comment type="caution">
    <text evidence="2">The sequence shown here is derived from an EMBL/GenBank/DDBJ whole genome shotgun (WGS) entry which is preliminary data.</text>
</comment>
<dbReference type="Proteomes" id="UP000317778">
    <property type="component" value="Unassembled WGS sequence"/>
</dbReference>
<dbReference type="SUPFAM" id="SSF101386">
    <property type="entry name" value="all-alpha NTP pyrophosphatases"/>
    <property type="match status" value="1"/>
</dbReference>
<dbReference type="Gene3D" id="1.10.287.1080">
    <property type="entry name" value="MazG-like"/>
    <property type="match status" value="1"/>
</dbReference>
<name>A0A532V9J3_UNCT6</name>
<dbReference type="CDD" id="cd11535">
    <property type="entry name" value="NTP-PPase_SsMazG"/>
    <property type="match status" value="1"/>
</dbReference>
<organism evidence="2 3">
    <name type="scientific">candidate division TA06 bacterium B3_TA06</name>
    <dbReference type="NCBI Taxonomy" id="2012487"/>
    <lineage>
        <taxon>Bacteria</taxon>
        <taxon>Bacteria division TA06</taxon>
    </lineage>
</organism>
<feature type="domain" description="NTP pyrophosphohydrolase MazG-like" evidence="1">
    <location>
        <begin position="33"/>
        <end position="83"/>
    </location>
</feature>
<dbReference type="PANTHER" id="PTHR42702:SF1">
    <property type="entry name" value="REGULATORY PROTEIN FOR BETA-LACTAMASE"/>
    <property type="match status" value="1"/>
</dbReference>
<dbReference type="InterPro" id="IPR004518">
    <property type="entry name" value="MazG-like_dom"/>
</dbReference>
<reference evidence="2 3" key="1">
    <citation type="submission" date="2017-06" db="EMBL/GenBank/DDBJ databases">
        <title>Novel microbial phyla capable of carbon fixation and sulfur reduction in deep-sea sediments.</title>
        <authorList>
            <person name="Huang J."/>
            <person name="Baker B."/>
            <person name="Wang Y."/>
        </authorList>
    </citation>
    <scope>NUCLEOTIDE SEQUENCE [LARGE SCALE GENOMIC DNA]</scope>
    <source>
        <strain evidence="2">B3_TA06</strain>
    </source>
</reference>